<evidence type="ECO:0000313" key="2">
    <source>
        <dbReference type="EMBL" id="KAF2651705.1"/>
    </source>
</evidence>
<evidence type="ECO:0000313" key="3">
    <source>
        <dbReference type="Proteomes" id="UP000799324"/>
    </source>
</evidence>
<keyword evidence="1" id="KW-1133">Transmembrane helix</keyword>
<organism evidence="2 3">
    <name type="scientific">Lophiostoma macrostomum CBS 122681</name>
    <dbReference type="NCBI Taxonomy" id="1314788"/>
    <lineage>
        <taxon>Eukaryota</taxon>
        <taxon>Fungi</taxon>
        <taxon>Dikarya</taxon>
        <taxon>Ascomycota</taxon>
        <taxon>Pezizomycotina</taxon>
        <taxon>Dothideomycetes</taxon>
        <taxon>Pleosporomycetidae</taxon>
        <taxon>Pleosporales</taxon>
        <taxon>Lophiostomataceae</taxon>
        <taxon>Lophiostoma</taxon>
    </lineage>
</organism>
<keyword evidence="3" id="KW-1185">Reference proteome</keyword>
<protein>
    <submittedName>
        <fullName evidence="2">Uncharacterized protein</fullName>
    </submittedName>
</protein>
<dbReference type="EMBL" id="MU004419">
    <property type="protein sequence ID" value="KAF2651705.1"/>
    <property type="molecule type" value="Genomic_DNA"/>
</dbReference>
<keyword evidence="1" id="KW-0472">Membrane</keyword>
<reference evidence="2" key="1">
    <citation type="journal article" date="2020" name="Stud. Mycol.">
        <title>101 Dothideomycetes genomes: a test case for predicting lifestyles and emergence of pathogens.</title>
        <authorList>
            <person name="Haridas S."/>
            <person name="Albert R."/>
            <person name="Binder M."/>
            <person name="Bloem J."/>
            <person name="Labutti K."/>
            <person name="Salamov A."/>
            <person name="Andreopoulos B."/>
            <person name="Baker S."/>
            <person name="Barry K."/>
            <person name="Bills G."/>
            <person name="Bluhm B."/>
            <person name="Cannon C."/>
            <person name="Castanera R."/>
            <person name="Culley D."/>
            <person name="Daum C."/>
            <person name="Ezra D."/>
            <person name="Gonzalez J."/>
            <person name="Henrissat B."/>
            <person name="Kuo A."/>
            <person name="Liang C."/>
            <person name="Lipzen A."/>
            <person name="Lutzoni F."/>
            <person name="Magnuson J."/>
            <person name="Mondo S."/>
            <person name="Nolan M."/>
            <person name="Ohm R."/>
            <person name="Pangilinan J."/>
            <person name="Park H.-J."/>
            <person name="Ramirez L."/>
            <person name="Alfaro M."/>
            <person name="Sun H."/>
            <person name="Tritt A."/>
            <person name="Yoshinaga Y."/>
            <person name="Zwiers L.-H."/>
            <person name="Turgeon B."/>
            <person name="Goodwin S."/>
            <person name="Spatafora J."/>
            <person name="Crous P."/>
            <person name="Grigoriev I."/>
        </authorList>
    </citation>
    <scope>NUCLEOTIDE SEQUENCE</scope>
    <source>
        <strain evidence="2">CBS 122681</strain>
    </source>
</reference>
<dbReference type="Proteomes" id="UP000799324">
    <property type="component" value="Unassembled WGS sequence"/>
</dbReference>
<sequence>MQPTVFMLHTSGSVCIPSKALACCFVFFVSNIRSLLFVFLSFLSLLDFGSKSPCIRLDSMSTQMSRDALSFRRDNSSTNE</sequence>
<keyword evidence="1" id="KW-0812">Transmembrane</keyword>
<name>A0A6A6SVA2_9PLEO</name>
<dbReference type="AlphaFoldDB" id="A0A6A6SVA2"/>
<gene>
    <name evidence="2" type="ORF">K491DRAFT_84187</name>
</gene>
<accession>A0A6A6SVA2</accession>
<proteinExistence type="predicted"/>
<feature type="transmembrane region" description="Helical" evidence="1">
    <location>
        <begin position="32"/>
        <end position="50"/>
    </location>
</feature>
<evidence type="ECO:0000256" key="1">
    <source>
        <dbReference type="SAM" id="Phobius"/>
    </source>
</evidence>